<protein>
    <submittedName>
        <fullName evidence="2">DUF305 domain-containing protein</fullName>
    </submittedName>
</protein>
<dbReference type="Pfam" id="PF03713">
    <property type="entry name" value="DUF305"/>
    <property type="match status" value="1"/>
</dbReference>
<dbReference type="Gene3D" id="1.20.1260.10">
    <property type="match status" value="1"/>
</dbReference>
<evidence type="ECO:0000313" key="2">
    <source>
        <dbReference type="EMBL" id="MBW4662157.1"/>
    </source>
</evidence>
<reference evidence="2" key="2">
    <citation type="journal article" date="2022" name="Microbiol. Resour. Announc.">
        <title>Metagenome Sequencing to Explore Phylogenomics of Terrestrial Cyanobacteria.</title>
        <authorList>
            <person name="Ward R.D."/>
            <person name="Stajich J.E."/>
            <person name="Johansen J.R."/>
            <person name="Huntemann M."/>
            <person name="Clum A."/>
            <person name="Foster B."/>
            <person name="Foster B."/>
            <person name="Roux S."/>
            <person name="Palaniappan K."/>
            <person name="Varghese N."/>
            <person name="Mukherjee S."/>
            <person name="Reddy T.B.K."/>
            <person name="Daum C."/>
            <person name="Copeland A."/>
            <person name="Chen I.A."/>
            <person name="Ivanova N.N."/>
            <person name="Kyrpides N.C."/>
            <person name="Shapiro N."/>
            <person name="Eloe-Fadrosh E.A."/>
            <person name="Pietrasiak N."/>
        </authorList>
    </citation>
    <scope>NUCLEOTIDE SEQUENCE</scope>
    <source>
        <strain evidence="2">UHER 2000/2452</strain>
    </source>
</reference>
<sequence>MMPGMDHSTPDGDHGSMSLGPEDKYFDLRFIDAMILHHQGAVQMAEEVLKKSDRFSLRKLAREIILVQGREVRRMQAWREAWYPGADQQPLMYVAEKQQTLPMSEQMQDAMLMSMDMGSADENFDLRFINAMLPHHQGAVAMAGEALLKSDRPEIRRLSRSILGVQQQEIFQMRTWRSQWYSQ</sequence>
<evidence type="ECO:0000259" key="1">
    <source>
        <dbReference type="Pfam" id="PF03713"/>
    </source>
</evidence>
<dbReference type="AlphaFoldDB" id="A0A951QF85"/>
<gene>
    <name evidence="2" type="ORF">KME15_26175</name>
</gene>
<dbReference type="InterPro" id="IPR012347">
    <property type="entry name" value="Ferritin-like"/>
</dbReference>
<dbReference type="EMBL" id="JAHHHD010000060">
    <property type="protein sequence ID" value="MBW4662157.1"/>
    <property type="molecule type" value="Genomic_DNA"/>
</dbReference>
<comment type="caution">
    <text evidence="2">The sequence shown here is derived from an EMBL/GenBank/DDBJ whole genome shotgun (WGS) entry which is preliminary data.</text>
</comment>
<reference evidence="2" key="1">
    <citation type="submission" date="2021-05" db="EMBL/GenBank/DDBJ databases">
        <authorList>
            <person name="Pietrasiak N."/>
            <person name="Ward R."/>
            <person name="Stajich J.E."/>
            <person name="Kurbessoian T."/>
        </authorList>
    </citation>
    <scope>NUCLEOTIDE SEQUENCE</scope>
    <source>
        <strain evidence="2">UHER 2000/2452</strain>
    </source>
</reference>
<name>A0A951QF85_9CYAN</name>
<dbReference type="PANTHER" id="PTHR36933">
    <property type="entry name" value="SLL0788 PROTEIN"/>
    <property type="match status" value="1"/>
</dbReference>
<dbReference type="Proteomes" id="UP000757435">
    <property type="component" value="Unassembled WGS sequence"/>
</dbReference>
<dbReference type="InterPro" id="IPR005183">
    <property type="entry name" value="DUF305_CopM-like"/>
</dbReference>
<accession>A0A951QF85</accession>
<dbReference type="PANTHER" id="PTHR36933:SF1">
    <property type="entry name" value="SLL0788 PROTEIN"/>
    <property type="match status" value="1"/>
</dbReference>
<proteinExistence type="predicted"/>
<organism evidence="2 3">
    <name type="scientific">Drouetiella hepatica Uher 2000/2452</name>
    <dbReference type="NCBI Taxonomy" id="904376"/>
    <lineage>
        <taxon>Bacteria</taxon>
        <taxon>Bacillati</taxon>
        <taxon>Cyanobacteriota</taxon>
        <taxon>Cyanophyceae</taxon>
        <taxon>Oculatellales</taxon>
        <taxon>Oculatellaceae</taxon>
        <taxon>Drouetiella</taxon>
    </lineage>
</organism>
<evidence type="ECO:0000313" key="3">
    <source>
        <dbReference type="Proteomes" id="UP000757435"/>
    </source>
</evidence>
<feature type="domain" description="DUF305" evidence="1">
    <location>
        <begin position="27"/>
        <end position="176"/>
    </location>
</feature>